<evidence type="ECO:0000313" key="2">
    <source>
        <dbReference type="Proteomes" id="UP000253318"/>
    </source>
</evidence>
<reference evidence="1 2" key="1">
    <citation type="submission" date="2018-04" db="EMBL/GenBank/DDBJ databases">
        <title>Novel actinobacteria from marine sediment.</title>
        <authorList>
            <person name="Ng Z.Y."/>
            <person name="Tan G.Y.A."/>
        </authorList>
    </citation>
    <scope>NUCLEOTIDE SEQUENCE [LARGE SCALE GENOMIC DNA]</scope>
    <source>
        <strain evidence="1 2">TPS81</strain>
    </source>
</reference>
<dbReference type="PANTHER" id="PTHR34069">
    <property type="entry name" value="3-OXOACYL-[ACYL-CARRIER-PROTEIN] SYNTHASE 3"/>
    <property type="match status" value="1"/>
</dbReference>
<organism evidence="1 2">
    <name type="scientific">Marinitenerispora sediminis</name>
    <dbReference type="NCBI Taxonomy" id="1931232"/>
    <lineage>
        <taxon>Bacteria</taxon>
        <taxon>Bacillati</taxon>
        <taxon>Actinomycetota</taxon>
        <taxon>Actinomycetes</taxon>
        <taxon>Streptosporangiales</taxon>
        <taxon>Nocardiopsidaceae</taxon>
        <taxon>Marinitenerispora</taxon>
    </lineage>
</organism>
<evidence type="ECO:0000313" key="1">
    <source>
        <dbReference type="EMBL" id="RCV48029.1"/>
    </source>
</evidence>
<dbReference type="GO" id="GO:0044550">
    <property type="term" value="P:secondary metabolite biosynthetic process"/>
    <property type="evidence" value="ECO:0007669"/>
    <property type="project" value="TreeGrafter"/>
</dbReference>
<protein>
    <submittedName>
        <fullName evidence="1">3-oxoacyl-ACP synthase</fullName>
    </submittedName>
</protein>
<accession>A0A368SXT9</accession>
<feature type="non-terminal residue" evidence="1">
    <location>
        <position position="86"/>
    </location>
</feature>
<dbReference type="InterPro" id="IPR016039">
    <property type="entry name" value="Thiolase-like"/>
</dbReference>
<dbReference type="PANTHER" id="PTHR34069:SF2">
    <property type="entry name" value="BETA-KETOACYL-[ACYL-CARRIER-PROTEIN] SYNTHASE III"/>
    <property type="match status" value="1"/>
</dbReference>
<comment type="caution">
    <text evidence="1">The sequence shown here is derived from an EMBL/GenBank/DDBJ whole genome shotgun (WGS) entry which is preliminary data.</text>
</comment>
<dbReference type="Proteomes" id="UP000253318">
    <property type="component" value="Unassembled WGS sequence"/>
</dbReference>
<gene>
    <name evidence="1" type="ORF">DEF24_26640</name>
</gene>
<proteinExistence type="predicted"/>
<dbReference type="SUPFAM" id="SSF53901">
    <property type="entry name" value="Thiolase-like"/>
    <property type="match status" value="1"/>
</dbReference>
<keyword evidence="2" id="KW-1185">Reference proteome</keyword>
<dbReference type="GO" id="GO:0016746">
    <property type="term" value="F:acyltransferase activity"/>
    <property type="evidence" value="ECO:0007669"/>
    <property type="project" value="UniProtKB-KW"/>
</dbReference>
<dbReference type="EMBL" id="QEIN01000432">
    <property type="protein sequence ID" value="RCV48029.1"/>
    <property type="molecule type" value="Genomic_DNA"/>
</dbReference>
<dbReference type="AlphaFoldDB" id="A0A368SXT9"/>
<name>A0A368SXT9_9ACTN</name>
<dbReference type="Gene3D" id="3.40.47.10">
    <property type="match status" value="1"/>
</dbReference>
<sequence length="86" mass="8736">MTTHPADTAVGVIGTGSALPESRVPSEDVARVVGVEHGWIVERIGVLERRFAAKDETGTDLAARASSAALAAAGVGAEEIDVVILA</sequence>